<reference evidence="2 3" key="1">
    <citation type="submission" date="2019-09" db="EMBL/GenBank/DDBJ databases">
        <authorList>
            <person name="Ou C."/>
        </authorList>
    </citation>
    <scope>NUCLEOTIDE SEQUENCE [LARGE SCALE GENOMIC DNA]</scope>
    <source>
        <strain evidence="2">S2</strain>
        <tissue evidence="2">Leaf</tissue>
    </source>
</reference>
<gene>
    <name evidence="2" type="ORF">D8674_040829</name>
</gene>
<evidence type="ECO:0000313" key="3">
    <source>
        <dbReference type="Proteomes" id="UP000327157"/>
    </source>
</evidence>
<dbReference type="Proteomes" id="UP000327157">
    <property type="component" value="Unassembled WGS sequence"/>
</dbReference>
<protein>
    <submittedName>
        <fullName evidence="2">Uncharacterized protein</fullName>
    </submittedName>
</protein>
<comment type="caution">
    <text evidence="2">The sequence shown here is derived from an EMBL/GenBank/DDBJ whole genome shotgun (WGS) entry which is preliminary data.</text>
</comment>
<sequence>MDDVSLPAHASIIDGPSNSTSSQFRFSRHSHLLGILEPREEMLMVHESSTLGWSTLIKLLRALTQQIK</sequence>
<dbReference type="EMBL" id="SMOL01000641">
    <property type="protein sequence ID" value="KAB2604164.1"/>
    <property type="molecule type" value="Genomic_DNA"/>
</dbReference>
<name>A0A5N5G0W7_9ROSA</name>
<proteinExistence type="predicted"/>
<reference evidence="2 3" key="2">
    <citation type="submission" date="2019-11" db="EMBL/GenBank/DDBJ databases">
        <title>A de novo genome assembly of a pear dwarfing rootstock.</title>
        <authorList>
            <person name="Wang F."/>
            <person name="Wang J."/>
            <person name="Li S."/>
            <person name="Zhang Y."/>
            <person name="Fang M."/>
            <person name="Ma L."/>
            <person name="Zhao Y."/>
            <person name="Jiang S."/>
        </authorList>
    </citation>
    <scope>NUCLEOTIDE SEQUENCE [LARGE SCALE GENOMIC DNA]</scope>
    <source>
        <strain evidence="2">S2</strain>
        <tissue evidence="2">Leaf</tissue>
    </source>
</reference>
<evidence type="ECO:0000256" key="1">
    <source>
        <dbReference type="SAM" id="MobiDB-lite"/>
    </source>
</evidence>
<evidence type="ECO:0000313" key="2">
    <source>
        <dbReference type="EMBL" id="KAB2604164.1"/>
    </source>
</evidence>
<organism evidence="2 3">
    <name type="scientific">Pyrus ussuriensis x Pyrus communis</name>
    <dbReference type="NCBI Taxonomy" id="2448454"/>
    <lineage>
        <taxon>Eukaryota</taxon>
        <taxon>Viridiplantae</taxon>
        <taxon>Streptophyta</taxon>
        <taxon>Embryophyta</taxon>
        <taxon>Tracheophyta</taxon>
        <taxon>Spermatophyta</taxon>
        <taxon>Magnoliopsida</taxon>
        <taxon>eudicotyledons</taxon>
        <taxon>Gunneridae</taxon>
        <taxon>Pentapetalae</taxon>
        <taxon>rosids</taxon>
        <taxon>fabids</taxon>
        <taxon>Rosales</taxon>
        <taxon>Rosaceae</taxon>
        <taxon>Amygdaloideae</taxon>
        <taxon>Maleae</taxon>
        <taxon>Pyrus</taxon>
    </lineage>
</organism>
<dbReference type="AlphaFoldDB" id="A0A5N5G0W7"/>
<feature type="region of interest" description="Disordered" evidence="1">
    <location>
        <begin position="1"/>
        <end position="23"/>
    </location>
</feature>
<keyword evidence="3" id="KW-1185">Reference proteome</keyword>
<accession>A0A5N5G0W7</accession>